<dbReference type="PROSITE" id="PS51257">
    <property type="entry name" value="PROKAR_LIPOPROTEIN"/>
    <property type="match status" value="1"/>
</dbReference>
<feature type="region of interest" description="Disordered" evidence="10">
    <location>
        <begin position="146"/>
        <end position="165"/>
    </location>
</feature>
<dbReference type="Pfam" id="PF08546">
    <property type="entry name" value="ApbA_C"/>
    <property type="match status" value="1"/>
</dbReference>
<reference evidence="13 14" key="1">
    <citation type="submission" date="2024-04" db="EMBL/GenBank/DDBJ databases">
        <title>Draft genome sequence of Pseudophaeobacter arcticus NBRC 116598.</title>
        <authorList>
            <person name="Miyakawa T."/>
            <person name="Kusuya Y."/>
            <person name="Miura T."/>
        </authorList>
    </citation>
    <scope>NUCLEOTIDE SEQUENCE [LARGE SCALE GENOMIC DNA]</scope>
    <source>
        <strain evidence="13 14">SU-CL00105</strain>
    </source>
</reference>
<accession>A0ABQ0AHN9</accession>
<dbReference type="Pfam" id="PF02558">
    <property type="entry name" value="ApbA"/>
    <property type="match status" value="1"/>
</dbReference>
<evidence type="ECO:0000256" key="4">
    <source>
        <dbReference type="ARBA" id="ARBA00019465"/>
    </source>
</evidence>
<dbReference type="Gene3D" id="3.40.50.720">
    <property type="entry name" value="NAD(P)-binding Rossmann-like Domain"/>
    <property type="match status" value="1"/>
</dbReference>
<dbReference type="InterPro" id="IPR013332">
    <property type="entry name" value="KPR_N"/>
</dbReference>
<dbReference type="RefSeq" id="WP_353397260.1">
    <property type="nucleotide sequence ID" value="NZ_BAABWU010000002.1"/>
</dbReference>
<evidence type="ECO:0000256" key="3">
    <source>
        <dbReference type="ARBA" id="ARBA00013014"/>
    </source>
</evidence>
<dbReference type="PANTHER" id="PTHR43765">
    <property type="entry name" value="2-DEHYDROPANTOATE 2-REDUCTASE-RELATED"/>
    <property type="match status" value="1"/>
</dbReference>
<keyword evidence="7" id="KW-0560">Oxidoreductase</keyword>
<feature type="domain" description="Ketopantoate reductase C-terminal" evidence="12">
    <location>
        <begin position="200"/>
        <end position="339"/>
    </location>
</feature>
<evidence type="ECO:0000259" key="11">
    <source>
        <dbReference type="Pfam" id="PF02558"/>
    </source>
</evidence>
<evidence type="ECO:0000256" key="6">
    <source>
        <dbReference type="ARBA" id="ARBA00022857"/>
    </source>
</evidence>
<evidence type="ECO:0000313" key="14">
    <source>
        <dbReference type="Proteomes" id="UP001441944"/>
    </source>
</evidence>
<gene>
    <name evidence="13" type="ORF">NBRC116598_08140</name>
</gene>
<dbReference type="PANTHER" id="PTHR43765:SF2">
    <property type="entry name" value="2-DEHYDROPANTOATE 2-REDUCTASE"/>
    <property type="match status" value="1"/>
</dbReference>
<evidence type="ECO:0000313" key="13">
    <source>
        <dbReference type="EMBL" id="GAA6195370.1"/>
    </source>
</evidence>
<evidence type="ECO:0000256" key="5">
    <source>
        <dbReference type="ARBA" id="ARBA00022655"/>
    </source>
</evidence>
<dbReference type="InterPro" id="IPR003710">
    <property type="entry name" value="ApbA"/>
</dbReference>
<keyword evidence="5" id="KW-0566">Pantothenate biosynthesis</keyword>
<evidence type="ECO:0000256" key="7">
    <source>
        <dbReference type="ARBA" id="ARBA00023002"/>
    </source>
</evidence>
<dbReference type="NCBIfam" id="TIGR00745">
    <property type="entry name" value="apbA_panE"/>
    <property type="match status" value="1"/>
</dbReference>
<dbReference type="InterPro" id="IPR050838">
    <property type="entry name" value="Ketopantoate_reductase"/>
</dbReference>
<evidence type="ECO:0000256" key="8">
    <source>
        <dbReference type="ARBA" id="ARBA00032024"/>
    </source>
</evidence>
<protein>
    <recommendedName>
        <fullName evidence="4">2-dehydropantoate 2-reductase</fullName>
        <ecNumber evidence="3">1.1.1.169</ecNumber>
    </recommendedName>
    <alternativeName>
        <fullName evidence="8">Ketopantoate reductase</fullName>
    </alternativeName>
</protein>
<keyword evidence="14" id="KW-1185">Reference proteome</keyword>
<evidence type="ECO:0000256" key="9">
    <source>
        <dbReference type="ARBA" id="ARBA00048793"/>
    </source>
</evidence>
<dbReference type="InterPro" id="IPR013752">
    <property type="entry name" value="KPA_reductase"/>
</dbReference>
<proteinExistence type="inferred from homology"/>
<dbReference type="InterPro" id="IPR013328">
    <property type="entry name" value="6PGD_dom2"/>
</dbReference>
<dbReference type="SUPFAM" id="SSF48179">
    <property type="entry name" value="6-phosphogluconate dehydrogenase C-terminal domain-like"/>
    <property type="match status" value="1"/>
</dbReference>
<feature type="domain" description="Ketopantoate reductase N-terminal" evidence="11">
    <location>
        <begin position="11"/>
        <end position="145"/>
    </location>
</feature>
<evidence type="ECO:0000256" key="1">
    <source>
        <dbReference type="ARBA" id="ARBA00004994"/>
    </source>
</evidence>
<comment type="similarity">
    <text evidence="2">Belongs to the ketopantoate reductase family.</text>
</comment>
<name>A0ABQ0AHN9_9RHOB</name>
<organism evidence="13 14">
    <name type="scientific">Pseudophaeobacter arcticus</name>
    <dbReference type="NCBI Taxonomy" id="385492"/>
    <lineage>
        <taxon>Bacteria</taxon>
        <taxon>Pseudomonadati</taxon>
        <taxon>Pseudomonadota</taxon>
        <taxon>Alphaproteobacteria</taxon>
        <taxon>Rhodobacterales</taxon>
        <taxon>Paracoccaceae</taxon>
        <taxon>Pseudophaeobacter</taxon>
    </lineage>
</organism>
<comment type="caution">
    <text evidence="13">The sequence shown here is derived from an EMBL/GenBank/DDBJ whole genome shotgun (WGS) entry which is preliminary data.</text>
</comment>
<dbReference type="SUPFAM" id="SSF51735">
    <property type="entry name" value="NAD(P)-binding Rossmann-fold domains"/>
    <property type="match status" value="1"/>
</dbReference>
<dbReference type="Gene3D" id="1.10.1040.10">
    <property type="entry name" value="N-(1-d-carboxylethyl)-l-norvaline Dehydrogenase, domain 2"/>
    <property type="match status" value="1"/>
</dbReference>
<evidence type="ECO:0000259" key="12">
    <source>
        <dbReference type="Pfam" id="PF08546"/>
    </source>
</evidence>
<dbReference type="Proteomes" id="UP001441944">
    <property type="component" value="Unassembled WGS sequence"/>
</dbReference>
<evidence type="ECO:0000256" key="2">
    <source>
        <dbReference type="ARBA" id="ARBA00007870"/>
    </source>
</evidence>
<comment type="pathway">
    <text evidence="1">Cofactor biosynthesis; (R)-pantothenate biosynthesis; (R)-pantoate from 3-methyl-2-oxobutanoate: step 2/2.</text>
</comment>
<dbReference type="InterPro" id="IPR008927">
    <property type="entry name" value="6-PGluconate_DH-like_C_sf"/>
</dbReference>
<keyword evidence="6" id="KW-0521">NADP</keyword>
<comment type="catalytic activity">
    <reaction evidence="9">
        <text>(R)-pantoate + NADP(+) = 2-dehydropantoate + NADPH + H(+)</text>
        <dbReference type="Rhea" id="RHEA:16233"/>
        <dbReference type="ChEBI" id="CHEBI:11561"/>
        <dbReference type="ChEBI" id="CHEBI:15378"/>
        <dbReference type="ChEBI" id="CHEBI:15980"/>
        <dbReference type="ChEBI" id="CHEBI:57783"/>
        <dbReference type="ChEBI" id="CHEBI:58349"/>
        <dbReference type="EC" id="1.1.1.169"/>
    </reaction>
</comment>
<dbReference type="NCBIfam" id="NF006083">
    <property type="entry name" value="PRK08229.1"/>
    <property type="match status" value="1"/>
</dbReference>
<evidence type="ECO:0000256" key="10">
    <source>
        <dbReference type="SAM" id="MobiDB-lite"/>
    </source>
</evidence>
<dbReference type="EC" id="1.1.1.169" evidence="3"/>
<sequence length="354" mass="37633">MSGQRAKSLRIVIAGAGSIGCFCGGLWAAAGHSVTLLGRGRILLPIAQHGLLLTDYAGLEQQVEARQLRCSEDPAVLAEADLVVVAVKSNGTAAMGRLIAQYAPPDAPVLSFQNAVTNVEMLRQMLPGRDLRAAMVPFNVVPTGPAVPPEPTETPGAAGAASAQPGYHRASSGEILIAKGRGHLGRFLSVPGLPVGETEDITGVQWGKLLINLNNALNALSGLPLMTQLQSRHWRRLMADQMAEALRVMQAAGLRPVSTTPLPVWMTPHILRLPNWAFTRIAAQMLTIDPTARSSMAQDLMQGRITEVDALQGEIQRLGQAHGVATPVCDVVIQLIRQAEMKKAGLPKLQPGQI</sequence>
<dbReference type="InterPro" id="IPR036291">
    <property type="entry name" value="NAD(P)-bd_dom_sf"/>
</dbReference>
<dbReference type="EMBL" id="BAABWU010000002">
    <property type="protein sequence ID" value="GAA6195370.1"/>
    <property type="molecule type" value="Genomic_DNA"/>
</dbReference>